<name>A0ABV1RN86_9ALTE</name>
<comment type="caution">
    <text evidence="1">The sequence shown here is derived from an EMBL/GenBank/DDBJ whole genome shotgun (WGS) entry which is preliminary data.</text>
</comment>
<dbReference type="Proteomes" id="UP001467690">
    <property type="component" value="Unassembled WGS sequence"/>
</dbReference>
<sequence length="446" mass="47433">MTVYIKLDGQDDYLKMQTTMPSSFHDGTGCDAFVRAKFRVDDVSDSFIRLLSDTKDGSAADRIILETNGDRVIVQSGGGANATWNNVFAGALQVGDLIELKVETVYGSTNKRLYINDVDKGTRATQFSSLGRWLYIGANYGERSAISVEEIEFNDSLDTSGNTFFSAADSARGAGTAVLTETLNNNHATMYNGPTDGSAWESTAPSGEAITVTLEPAQQLNEGAILSAAEQLSLTVSAGEQLNQASQQQSALSQVFATQPAQQLNEGAILSAAEQLSLTVSAGEQLNEGGQQQSALSQVFVTQTAQQLNEGATLSAAEPLSLTLSAGEQLNQASPLSGLANQTFVMRQSEQLNQLTQLTTATTGVFVIQTAEQLNEGGAQQSPIQMQFVIPAAEQLNQAISLLLIDGIKPVVITSAKVINKSYSASVIKTNYTAHLIKNQLTARVK</sequence>
<accession>A0ABV1RN86</accession>
<keyword evidence="2" id="KW-1185">Reference proteome</keyword>
<protein>
    <submittedName>
        <fullName evidence="1">Uncharacterized protein</fullName>
    </submittedName>
</protein>
<organism evidence="1 2">
    <name type="scientific">Catenovulum sediminis</name>
    <dbReference type="NCBI Taxonomy" id="1740262"/>
    <lineage>
        <taxon>Bacteria</taxon>
        <taxon>Pseudomonadati</taxon>
        <taxon>Pseudomonadota</taxon>
        <taxon>Gammaproteobacteria</taxon>
        <taxon>Alteromonadales</taxon>
        <taxon>Alteromonadaceae</taxon>
        <taxon>Catenovulum</taxon>
    </lineage>
</organism>
<evidence type="ECO:0000313" key="2">
    <source>
        <dbReference type="Proteomes" id="UP001467690"/>
    </source>
</evidence>
<evidence type="ECO:0000313" key="1">
    <source>
        <dbReference type="EMBL" id="MER2494408.1"/>
    </source>
</evidence>
<proteinExistence type="predicted"/>
<dbReference type="RefSeq" id="WP_350403447.1">
    <property type="nucleotide sequence ID" value="NZ_JBELOE010000298.1"/>
</dbReference>
<dbReference type="EMBL" id="JBELOE010000298">
    <property type="protein sequence ID" value="MER2494408.1"/>
    <property type="molecule type" value="Genomic_DNA"/>
</dbReference>
<reference evidence="1 2" key="1">
    <citation type="submission" date="2024-06" db="EMBL/GenBank/DDBJ databases">
        <authorList>
            <person name="Chen R.Y."/>
        </authorList>
    </citation>
    <scope>NUCLEOTIDE SEQUENCE [LARGE SCALE GENOMIC DNA]</scope>
    <source>
        <strain evidence="1 2">D2</strain>
    </source>
</reference>
<gene>
    <name evidence="1" type="ORF">ABS311_21245</name>
</gene>